<protein>
    <submittedName>
        <fullName evidence="2">Uncharacterized protein</fullName>
    </submittedName>
</protein>
<keyword evidence="1" id="KW-0812">Transmembrane</keyword>
<gene>
    <name evidence="2" type="ORF">SD77_2604</name>
</gene>
<evidence type="ECO:0000256" key="1">
    <source>
        <dbReference type="SAM" id="Phobius"/>
    </source>
</evidence>
<name>A0ABR5AZI9_BACBA</name>
<comment type="caution">
    <text evidence="2">The sequence shown here is derived from an EMBL/GenBank/DDBJ whole genome shotgun (WGS) entry which is preliminary data.</text>
</comment>
<keyword evidence="3" id="KW-1185">Reference proteome</keyword>
<keyword evidence="1" id="KW-1133">Transmembrane helix</keyword>
<feature type="transmembrane region" description="Helical" evidence="1">
    <location>
        <begin position="7"/>
        <end position="28"/>
    </location>
</feature>
<dbReference type="EMBL" id="JXLP01000002">
    <property type="protein sequence ID" value="KIL80150.1"/>
    <property type="molecule type" value="Genomic_DNA"/>
</dbReference>
<sequence length="73" mass="8221">MKFVARAFWISLICLIVEILICGVIAGTAEYTGNKYQADFFIQLGINLGVFFTLLSMVTGIAWVIMKITMRRV</sequence>
<dbReference type="Proteomes" id="UP000031982">
    <property type="component" value="Unassembled WGS sequence"/>
</dbReference>
<accession>A0ABR5AZI9</accession>
<organism evidence="2 3">
    <name type="scientific">Bacillus badius</name>
    <dbReference type="NCBI Taxonomy" id="1455"/>
    <lineage>
        <taxon>Bacteria</taxon>
        <taxon>Bacillati</taxon>
        <taxon>Bacillota</taxon>
        <taxon>Bacilli</taxon>
        <taxon>Bacillales</taxon>
        <taxon>Bacillaceae</taxon>
        <taxon>Pseudobacillus</taxon>
    </lineage>
</organism>
<keyword evidence="1" id="KW-0472">Membrane</keyword>
<evidence type="ECO:0000313" key="2">
    <source>
        <dbReference type="EMBL" id="KIL80150.1"/>
    </source>
</evidence>
<dbReference type="RefSeq" id="WP_041113383.1">
    <property type="nucleotide sequence ID" value="NZ_JARTHD010000063.1"/>
</dbReference>
<reference evidence="2 3" key="1">
    <citation type="submission" date="2015-01" db="EMBL/GenBank/DDBJ databases">
        <title>Genome Assembly of Bacillus badius MTCC 1458.</title>
        <authorList>
            <person name="Verma A."/>
            <person name="Khatri I."/>
            <person name="Mual P."/>
            <person name="Subramanian S."/>
            <person name="Krishnamurthi S."/>
        </authorList>
    </citation>
    <scope>NUCLEOTIDE SEQUENCE [LARGE SCALE GENOMIC DNA]</scope>
    <source>
        <strain evidence="2 3">MTCC 1458</strain>
    </source>
</reference>
<feature type="transmembrane region" description="Helical" evidence="1">
    <location>
        <begin position="40"/>
        <end position="65"/>
    </location>
</feature>
<evidence type="ECO:0000313" key="3">
    <source>
        <dbReference type="Proteomes" id="UP000031982"/>
    </source>
</evidence>
<proteinExistence type="predicted"/>